<sequence>MSSYFLFIITFLSAQISYGQRLIYDDKIPVEKLRVVLEQTQGGKVSDMLTDLEYIPLQGGKNNLVNYIADIVIHDNKIGLVTSNEGYFYLYNADGSFLKKITKIDGFKSPYGEKALFYEVKKDSAGFILEHGAFRARVDLMGNLVDTLTRSDQNVKDDGFGQYVQDEIRIGDAKYKCYGIYQSEKRKKQDVLLYNDSVILKYNVLDTIKQFLTVNHISKVHNDKAYLTAGYNTKIFELDSAGIAKIYDLVLPLRNTFDLEKAKAAGLGSDDFMKTYNYLDQSNNVVYGLNNVFPYKDYLIFKAQRFHKPMWLVYNLKTKQTYGLDNILPDASNDYLNFFDVNELFVDGDYLYSFIFPHHVLAAKDKSKLEGHTMHKEYADLGRYNNPILVRFKLK</sequence>
<dbReference type="Proteomes" id="UP001165302">
    <property type="component" value="Unassembled WGS sequence"/>
</dbReference>
<keyword evidence="2" id="KW-1185">Reference proteome</keyword>
<evidence type="ECO:0000313" key="1">
    <source>
        <dbReference type="EMBL" id="MCA5004294.1"/>
    </source>
</evidence>
<organism evidence="1 2">
    <name type="scientific">Sphingobacterium bovistauri</name>
    <dbReference type="NCBI Taxonomy" id="2781959"/>
    <lineage>
        <taxon>Bacteria</taxon>
        <taxon>Pseudomonadati</taxon>
        <taxon>Bacteroidota</taxon>
        <taxon>Sphingobacteriia</taxon>
        <taxon>Sphingobacteriales</taxon>
        <taxon>Sphingobacteriaceae</taxon>
        <taxon>Sphingobacterium</taxon>
    </lineage>
</organism>
<proteinExistence type="predicted"/>
<gene>
    <name evidence="1" type="ORF">IPZ78_03875</name>
</gene>
<accession>A0ABS7Z282</accession>
<protein>
    <submittedName>
        <fullName evidence="1">6-bladed beta-propeller</fullName>
    </submittedName>
</protein>
<dbReference type="EMBL" id="JADEYP010000004">
    <property type="protein sequence ID" value="MCA5004294.1"/>
    <property type="molecule type" value="Genomic_DNA"/>
</dbReference>
<dbReference type="RefSeq" id="WP_225551619.1">
    <property type="nucleotide sequence ID" value="NZ_JADEYP010000004.1"/>
</dbReference>
<comment type="caution">
    <text evidence="1">The sequence shown here is derived from an EMBL/GenBank/DDBJ whole genome shotgun (WGS) entry which is preliminary data.</text>
</comment>
<name>A0ABS7Z282_9SPHI</name>
<reference evidence="1" key="1">
    <citation type="submission" date="2020-10" db="EMBL/GenBank/DDBJ databases">
        <authorList>
            <person name="Lu T."/>
            <person name="Wang Q."/>
            <person name="Han X."/>
        </authorList>
    </citation>
    <scope>NUCLEOTIDE SEQUENCE</scope>
    <source>
        <strain evidence="1">WQ 366</strain>
    </source>
</reference>
<dbReference type="Pfam" id="PF17170">
    <property type="entry name" value="DUF5128"/>
    <property type="match status" value="1"/>
</dbReference>
<evidence type="ECO:0000313" key="2">
    <source>
        <dbReference type="Proteomes" id="UP001165302"/>
    </source>
</evidence>